<dbReference type="Pfam" id="PF03797">
    <property type="entry name" value="Autotransporter"/>
    <property type="match status" value="1"/>
</dbReference>
<gene>
    <name evidence="3" type="ORF">CTM74_02315</name>
</gene>
<dbReference type="NCBIfam" id="NF033175">
    <property type="entry name" value="fuso_auto_Nterm"/>
    <property type="match status" value="2"/>
</dbReference>
<dbReference type="RefSeq" id="WP_099986515.1">
    <property type="nucleotide sequence ID" value="NZ_CP024700.1"/>
</dbReference>
<dbReference type="InterPro" id="IPR005546">
    <property type="entry name" value="Autotransporte_beta"/>
</dbReference>
<name>A0AAD0AJZ0_9FUSO</name>
<dbReference type="InterPro" id="IPR053787">
    <property type="entry name" value="Autotransptr-assoc_N"/>
</dbReference>
<accession>A0AAD0AJZ0</accession>
<feature type="coiled-coil region" evidence="1">
    <location>
        <begin position="46"/>
        <end position="76"/>
    </location>
</feature>
<reference evidence="3 4" key="1">
    <citation type="submission" date="2017-11" db="EMBL/GenBank/DDBJ databases">
        <title>Genome sequencing of Fusobacterium periodonticum KCOM 1263.</title>
        <authorList>
            <person name="Kook J.-K."/>
            <person name="Park S.-N."/>
            <person name="Lim Y.K."/>
        </authorList>
    </citation>
    <scope>NUCLEOTIDE SEQUENCE [LARGE SCALE GENOMIC DNA]</scope>
    <source>
        <strain evidence="3 4">KCOM 1263</strain>
    </source>
</reference>
<keyword evidence="4" id="KW-1185">Reference proteome</keyword>
<organism evidence="3 4">
    <name type="scientific">Fusobacterium pseudoperiodonticum</name>
    <dbReference type="NCBI Taxonomy" id="2663009"/>
    <lineage>
        <taxon>Bacteria</taxon>
        <taxon>Fusobacteriati</taxon>
        <taxon>Fusobacteriota</taxon>
        <taxon>Fusobacteriia</taxon>
        <taxon>Fusobacteriales</taxon>
        <taxon>Fusobacteriaceae</taxon>
        <taxon>Fusobacterium</taxon>
    </lineage>
</organism>
<evidence type="ECO:0000313" key="4">
    <source>
        <dbReference type="Proteomes" id="UP000228552"/>
    </source>
</evidence>
<dbReference type="EMBL" id="CP024700">
    <property type="protein sequence ID" value="ATV60780.1"/>
    <property type="molecule type" value="Genomic_DNA"/>
</dbReference>
<proteinExistence type="predicted"/>
<feature type="domain" description="Autotransporter" evidence="2">
    <location>
        <begin position="1958"/>
        <end position="2251"/>
    </location>
</feature>
<dbReference type="Proteomes" id="UP000228552">
    <property type="component" value="Chromosome"/>
</dbReference>
<dbReference type="SUPFAM" id="SSF103515">
    <property type="entry name" value="Autotransporter"/>
    <property type="match status" value="1"/>
</dbReference>
<dbReference type="PROSITE" id="PS51208">
    <property type="entry name" value="AUTOTRANSPORTER"/>
    <property type="match status" value="1"/>
</dbReference>
<dbReference type="SMART" id="SM00869">
    <property type="entry name" value="Autotransporter"/>
    <property type="match status" value="1"/>
</dbReference>
<dbReference type="InterPro" id="IPR036709">
    <property type="entry name" value="Autotransporte_beta_dom_sf"/>
</dbReference>
<feature type="coiled-coil region" evidence="1">
    <location>
        <begin position="153"/>
        <end position="191"/>
    </location>
</feature>
<dbReference type="Gene3D" id="2.40.128.130">
    <property type="entry name" value="Autotransporter beta-domain"/>
    <property type="match status" value="1"/>
</dbReference>
<keyword evidence="1" id="KW-0175">Coiled coil</keyword>
<sequence>MVNNLSTVEKNLRSIAKRYENVKYSVGLAVLFLMKGTSAFSDDNMIQEAEKQKDILTDAKKEKAEVKERKKVAKATQKLKASWATMQFGANDLYSNFFVTPKTKVDKASIVKSENTILLASADNNTSLPTFSKIASDIEETYAPTTEEINTSKGNLRNSIGNLQNKINEARKENDKEIQGLKLKLVQLMEQGDQVVKSPWSSWQFGANFMYSKWNGTYKGRGDKLTEGAIINRSANSLDPLAKNIAIPNLKSTSYGSTDLNIVEEPNASVSVTTRITPVIIDKGTTRKAQENHTFFKFPFFEETTVRVPVTPTIDEPNDPIGAPSANFIGRQFNGINNKYSYWHTDNSIGGADGNLYQTSVEKGEVFKRRGGTVNRIQLKNYQRGQIQVKPVNVDGTVEPPRDANISGDVPTFFMSLVDIPYSYFGKDSKLSLINENNNVDEQVFIHFESKGNPNDKFDKLKTDGHISTEEFNEIRKYTDDTDFKNNQDGELYHVNRGTVELGGTGVRYIQTNFAGNSGNRVNLIENRGNIISMNYEEGNTKTSSNAIFAYVGDTATSYTGTQNIYVNNKTGKVSMYGEKGYFGVFSADNGGNPTLRGPRDISFINDGEVNLYGRNSIGLFIDPYDSDEFSAKSNFIMNKPINLQGDNSVGLYISYGGEGLKNARNTARFVIGAKDNTTIPAYVPENSLLNVANSKKANHNKVGGDENLAEEIIGIYLKGYYPKLHVKVPQLEIEKFAKKSIGIFVDSGGEVKATDGNIAIKGGENNIALYSDRGEIDYTGNININKSTLAGDKGNKNGVGNMGIYSTFSSIKVNGDVNIDTRDSVAIYSHYSDINLNGKTNIKLKAETTGKNIGVYANGNVTPSPHVVRVQTNQSKIEIDGKKDDGTVTNQGVALYAKNDGIIFANGTSLANGLYMKVKDGASAIVSDGATSNVEARYSTIDYDGNGYALYSVNDGNIDVRNSKISLYGNSTGFERSGDLANPFPIKLTDAKFYVNSKDAVIMNLKNIPSLNFSTLANTLFQGTLNGAEVHVASGIKNYKLATIDGLTSFDIDSDYDKSRALNPANEKTNDYVLTRNLIMKRATINLKSGNNVRAILSSNDIAELGERTAVGLTNFVGNGINLETNTNVNVDRTDKGNASVGTGSVGLYVDGGVVNVDSGATINVEKENNFANGRSVGIYAVRNAAINNGGTVNVGGKGSVGIFGMASRIDPDGNPIHATGGTGTNVENLSTGVINMDGESAIGMYVLNNHSFGSNPVNQGHNYGVINMSGNNAMGILSTGGQVYNMNTININSEQGGIGIYATAGTDDTPHSSDIGNSSGGVINLRSSVSKDNPNIGIFTEILKDGYGSNLSNSGDIIGGDNNYGIYGAYIWHDTGKIKLGNNSVGIFGLANVVDSPSEVNVTDGEIEVGNNSKGIFVSGNSAANVINGAKMTIGDNSFAYVLDTKEIPADPITGTPVVQSVLESNSTDETKLGNNSIFIYSSDKTALITNNTPLRTTGNKNYGIYASGEITNLADMDFSAGVGNVGILNVKDIGSTTSKAVNGQLGAASQPTITVGKSDVINENYSIGMAAGYLDKDGVLKQTGHVENYGKIDVVGEGGIGMYAAGSGSMAINHVGAEINLSGQDSIGMYLTDSAIGENYGTIRTAPNNTKDGIVGVVANNNAVIKNYGTIEIKGEGNTGILLANGGDNKGNDPVNLDGAEGVVRKRIEPTGKKINGVEIVAPGNGTATIKRNGKPVVPTLVDTIPAKPNEITAGATTLDLRNTVLAEAPSLTRASSLGMYVDTSGRQFTNPIQGLQHLTNLKEVNLIFGIEATNYTDSRDIQVGENILSPYNNTISTLSRNGKTKFNLNSGSLTWIATGTQDTNTGKFNAVYLSKIPYTAFAKDKDTYNFMDGLEQRYGVEGVNSREKALFDKLNAIGKGEPRLFAQAVDQMKGHQYANTQQRVQATADILNKEFNYLRNEWSNLTKDSNKIKTFGARGEYNTKTAGIEDYKSNAYGVAYVHEDETVRLGESTGWYTGMVHNKLKFKDFGRSEEEMLQGKLGVFKSVPFDENNSLNWTISGDISVGHNKIHRRYLVVDEVFNAKSRYSTYGVGIKNELSKEFRLSEDFTFKPYVALGLEYGRVSKIREKSGEIKLEVKANDYLSVKPEIGTELAYKHHFSTGAFKAAVGVAYENELGRVANAKNKARVANTSADWYDLRGEKEDRRGNVKLDLNVGLESERYGVTASVGYDTKGENLRGGVGLRVKF</sequence>
<protein>
    <submittedName>
        <fullName evidence="3">Autotransporter domain-containing protein</fullName>
    </submittedName>
</protein>
<evidence type="ECO:0000256" key="1">
    <source>
        <dbReference type="SAM" id="Coils"/>
    </source>
</evidence>
<evidence type="ECO:0000259" key="2">
    <source>
        <dbReference type="PROSITE" id="PS51208"/>
    </source>
</evidence>
<evidence type="ECO:0000313" key="3">
    <source>
        <dbReference type="EMBL" id="ATV60780.1"/>
    </source>
</evidence>